<dbReference type="InterPro" id="IPR001005">
    <property type="entry name" value="SANT/Myb"/>
</dbReference>
<evidence type="ECO:0000313" key="4">
    <source>
        <dbReference type="Proteomes" id="UP000294847"/>
    </source>
</evidence>
<feature type="region of interest" description="Disordered" evidence="1">
    <location>
        <begin position="26"/>
        <end position="69"/>
    </location>
</feature>
<proteinExistence type="predicted"/>
<feature type="compositionally biased region" description="Basic and acidic residues" evidence="1">
    <location>
        <begin position="318"/>
        <end position="349"/>
    </location>
</feature>
<name>A0A4P7N9Z2_PYROR</name>
<feature type="compositionally biased region" description="Polar residues" evidence="1">
    <location>
        <begin position="369"/>
        <end position="385"/>
    </location>
</feature>
<dbReference type="PROSITE" id="PS50090">
    <property type="entry name" value="MYB_LIKE"/>
    <property type="match status" value="1"/>
</dbReference>
<evidence type="ECO:0000259" key="2">
    <source>
        <dbReference type="PROSITE" id="PS50090"/>
    </source>
</evidence>
<feature type="region of interest" description="Disordered" evidence="1">
    <location>
        <begin position="311"/>
        <end position="403"/>
    </location>
</feature>
<evidence type="ECO:0000313" key="3">
    <source>
        <dbReference type="EMBL" id="QBZ56974.1"/>
    </source>
</evidence>
<feature type="compositionally biased region" description="Polar residues" evidence="1">
    <location>
        <begin position="195"/>
        <end position="206"/>
    </location>
</feature>
<sequence>MAPGKDSRGYKFHVTNAFSGQLLLVSKRSKPEPSHKEEQPATDSLSIVVNDSGSEMQSTDNADLSSSEGFSQDVEVNCLKNVCIKNSKQDTKSVAKSVKKPVSILKPSPYDTDVSDSDAAVECSNAKPALPKKCKKKQKKKAATETESSVAESTDSVEPTSRESASASDSENAAAAASGEESSKEESNAEGVAASTDQSEGTQTAEDASINERSEGTQTADAPSINEQSDGTQTAEDLSINDKSEGTQTGDDEKPAEETKSTSKPSAAGDGWTPSKDALLRSMKDGGETWATIASAISMHKNSCKARWKDLSTIGDGGADKEEEKAKEKPDGRGKDMNDTKNDGGKATKVEGAPIAAVADATLADNNVAPGNTTASDADNEVSTADNKKKQKQKKKPKLPEQVKKIMKEKNMVKATAVSDDGGSSAPSGGAGRARVATWLGVHGPHYASVQVPDPMPGNGWTAEDCAVLGTLERKRRVERWLDLQAGFYNATGRMVSIEVLKDKVGGEA</sequence>
<reference evidence="3 4" key="1">
    <citation type="journal article" date="2019" name="Mol. Biol. Evol.">
        <title>Blast fungal genomes show frequent chromosomal changes, gene gains and losses, and effector gene turnover.</title>
        <authorList>
            <person name="Gomez Luciano L.B."/>
            <person name="Jason Tsai I."/>
            <person name="Chuma I."/>
            <person name="Tosa Y."/>
            <person name="Chen Y.H."/>
            <person name="Li J.Y."/>
            <person name="Li M.Y."/>
            <person name="Jade Lu M.Y."/>
            <person name="Nakayashiki H."/>
            <person name="Li W.H."/>
        </authorList>
    </citation>
    <scope>NUCLEOTIDE SEQUENCE [LARGE SCALE GENOMIC DNA]</scope>
    <source>
        <strain evidence="3">MZ5-1-6</strain>
    </source>
</reference>
<feature type="region of interest" description="Disordered" evidence="1">
    <location>
        <begin position="88"/>
        <end position="283"/>
    </location>
</feature>
<feature type="compositionally biased region" description="Basic residues" evidence="1">
    <location>
        <begin position="130"/>
        <end position="141"/>
    </location>
</feature>
<dbReference type="EMBL" id="CP034205">
    <property type="protein sequence ID" value="QBZ56974.1"/>
    <property type="molecule type" value="Genomic_DNA"/>
</dbReference>
<feature type="compositionally biased region" description="Basic and acidic residues" evidence="1">
    <location>
        <begin position="240"/>
        <end position="261"/>
    </location>
</feature>
<dbReference type="Proteomes" id="UP000294847">
    <property type="component" value="Chromosome 2"/>
</dbReference>
<protein>
    <recommendedName>
        <fullName evidence="2">Myb-like domain-containing protein</fullName>
    </recommendedName>
</protein>
<evidence type="ECO:0000256" key="1">
    <source>
        <dbReference type="SAM" id="MobiDB-lite"/>
    </source>
</evidence>
<gene>
    <name evidence="3" type="ORF">PoMZ_01892</name>
</gene>
<dbReference type="AlphaFoldDB" id="A0A4P7N9Z2"/>
<feature type="compositionally biased region" description="Polar residues" evidence="1">
    <location>
        <begin position="145"/>
        <end position="159"/>
    </location>
</feature>
<organism evidence="3 4">
    <name type="scientific">Pyricularia oryzae</name>
    <name type="common">Rice blast fungus</name>
    <name type="synonym">Magnaporthe oryzae</name>
    <dbReference type="NCBI Taxonomy" id="318829"/>
    <lineage>
        <taxon>Eukaryota</taxon>
        <taxon>Fungi</taxon>
        <taxon>Dikarya</taxon>
        <taxon>Ascomycota</taxon>
        <taxon>Pezizomycotina</taxon>
        <taxon>Sordariomycetes</taxon>
        <taxon>Sordariomycetidae</taxon>
        <taxon>Magnaporthales</taxon>
        <taxon>Pyriculariaceae</taxon>
        <taxon>Pyricularia</taxon>
    </lineage>
</organism>
<feature type="compositionally biased region" description="Polar residues" evidence="1">
    <location>
        <begin position="41"/>
        <end position="69"/>
    </location>
</feature>
<feature type="compositionally biased region" description="Polar residues" evidence="1">
    <location>
        <begin position="216"/>
        <end position="236"/>
    </location>
</feature>
<feature type="domain" description="Myb-like" evidence="2">
    <location>
        <begin position="264"/>
        <end position="312"/>
    </location>
</feature>
<feature type="compositionally biased region" description="Low complexity" evidence="1">
    <location>
        <begin position="163"/>
        <end position="180"/>
    </location>
</feature>
<feature type="compositionally biased region" description="Low complexity" evidence="1">
    <location>
        <begin position="94"/>
        <end position="103"/>
    </location>
</feature>
<feature type="compositionally biased region" description="Basic and acidic residues" evidence="1">
    <location>
        <begin position="29"/>
        <end position="39"/>
    </location>
</feature>
<accession>A0A4P7N9Z2</accession>